<reference evidence="1 2" key="5">
    <citation type="journal article" date="2019" name="Gigascience">
        <title>A chromosome-scale genome assembly of cucumber (Cucumis sativus L.).</title>
        <authorList>
            <person name="Li Q."/>
            <person name="Li H."/>
            <person name="Huang W."/>
            <person name="Xu Y."/>
            <person name="Zhou Q."/>
            <person name="Wang S."/>
            <person name="Ruan J."/>
            <person name="Huang S."/>
            <person name="Zhang Z."/>
        </authorList>
    </citation>
    <scope>NUCLEOTIDE SEQUENCE [LARGE SCALE GENOMIC DNA]</scope>
    <source>
        <strain evidence="2">cv. 9930</strain>
        <tissue evidence="1">Leaf</tissue>
    </source>
</reference>
<sequence length="65" mass="7638">IIGLRSAYRKIFMSTDANSEGLEERLNEVEQHEKLAHISSVRSMIQSIRASFEQNRRGICKFRLW</sequence>
<reference evidence="1 2" key="2">
    <citation type="journal article" date="2009" name="PLoS ONE">
        <title>An integrated genetic and cytogenetic map of the cucumber genome.</title>
        <authorList>
            <person name="Ren Y."/>
            <person name="Zhang Z."/>
            <person name="Liu J."/>
            <person name="Staub J.E."/>
            <person name="Han Y."/>
            <person name="Cheng Z."/>
            <person name="Li X."/>
            <person name="Lu J."/>
            <person name="Miao H."/>
            <person name="Kang H."/>
            <person name="Xie B."/>
            <person name="Gu X."/>
            <person name="Wang X."/>
            <person name="Du Y."/>
            <person name="Jin W."/>
            <person name="Huang S."/>
        </authorList>
    </citation>
    <scope>NUCLEOTIDE SEQUENCE [LARGE SCALE GENOMIC DNA]</scope>
    <source>
        <strain evidence="2">cv. 9930</strain>
        <tissue evidence="1">Leaf</tissue>
    </source>
</reference>
<dbReference type="EMBL" id="ACHR03000030">
    <property type="protein sequence ID" value="KAE8637451.1"/>
    <property type="molecule type" value="Genomic_DNA"/>
</dbReference>
<name>A0ACB6HC28_CUCSA</name>
<evidence type="ECO:0000313" key="2">
    <source>
        <dbReference type="Proteomes" id="UP000029981"/>
    </source>
</evidence>
<protein>
    <submittedName>
        <fullName evidence="1">Uncharacterized protein</fullName>
    </submittedName>
</protein>
<gene>
    <name evidence="1" type="ORF">Csa_004484</name>
</gene>
<accession>A0ACB6HC28</accession>
<proteinExistence type="predicted"/>
<evidence type="ECO:0000313" key="1">
    <source>
        <dbReference type="EMBL" id="KAE8637451.1"/>
    </source>
</evidence>
<feature type="non-terminal residue" evidence="1">
    <location>
        <position position="1"/>
    </location>
</feature>
<organism evidence="1 2">
    <name type="scientific">Cucumis sativus</name>
    <name type="common">Cucumber</name>
    <dbReference type="NCBI Taxonomy" id="3659"/>
    <lineage>
        <taxon>Eukaryota</taxon>
        <taxon>Viridiplantae</taxon>
        <taxon>Streptophyta</taxon>
        <taxon>Embryophyta</taxon>
        <taxon>Tracheophyta</taxon>
        <taxon>Spermatophyta</taxon>
        <taxon>Magnoliopsida</taxon>
        <taxon>eudicotyledons</taxon>
        <taxon>Gunneridae</taxon>
        <taxon>Pentapetalae</taxon>
        <taxon>rosids</taxon>
        <taxon>fabids</taxon>
        <taxon>Cucurbitales</taxon>
        <taxon>Cucurbitaceae</taxon>
        <taxon>Benincaseae</taxon>
        <taxon>Cucumis</taxon>
    </lineage>
</organism>
<dbReference type="Proteomes" id="UP000029981">
    <property type="component" value="Unassembled WGS sequence"/>
</dbReference>
<reference evidence="1 2" key="3">
    <citation type="journal article" date="2010" name="BMC Genomics">
        <title>Transcriptome sequencing and comparative analysis of cucumber flowers with different sex types.</title>
        <authorList>
            <person name="Guo S."/>
            <person name="Zheng Y."/>
            <person name="Joung J.G."/>
            <person name="Liu S."/>
            <person name="Zhang Z."/>
            <person name="Crasta O.R."/>
            <person name="Sobral B.W."/>
            <person name="Xu Y."/>
            <person name="Huang S."/>
            <person name="Fei Z."/>
        </authorList>
    </citation>
    <scope>NUCLEOTIDE SEQUENCE [LARGE SCALE GENOMIC DNA]</scope>
    <source>
        <strain evidence="2">cv. 9930</strain>
        <tissue evidence="1">Leaf</tissue>
    </source>
</reference>
<comment type="caution">
    <text evidence="1">The sequence shown here is derived from an EMBL/GenBank/DDBJ whole genome shotgun (WGS) entry which is preliminary data.</text>
</comment>
<reference evidence="1 2" key="1">
    <citation type="journal article" date="2009" name="Nat. Genet.">
        <title>The genome of the cucumber, Cucumis sativus L.</title>
        <authorList>
            <person name="Huang S."/>
            <person name="Li R."/>
            <person name="Zhang Z."/>
            <person name="Li L."/>
            <person name="Gu X."/>
            <person name="Fan W."/>
            <person name="Lucas W.J."/>
            <person name="Wang X."/>
            <person name="Xie B."/>
            <person name="Ni P."/>
            <person name="Ren Y."/>
            <person name="Zhu H."/>
            <person name="Li J."/>
            <person name="Lin K."/>
            <person name="Jin W."/>
            <person name="Fei Z."/>
            <person name="Li G."/>
            <person name="Staub J."/>
            <person name="Kilian A."/>
            <person name="van der Vossen E.A."/>
            <person name="Wu Y."/>
            <person name="Guo J."/>
            <person name="He J."/>
            <person name="Jia Z."/>
            <person name="Ren Y."/>
            <person name="Tian G."/>
            <person name="Lu Y."/>
            <person name="Ruan J."/>
            <person name="Qian W."/>
            <person name="Wang M."/>
            <person name="Huang Q."/>
            <person name="Li B."/>
            <person name="Xuan Z."/>
            <person name="Cao J."/>
            <person name="Asan"/>
            <person name="Wu Z."/>
            <person name="Zhang J."/>
            <person name="Cai Q."/>
            <person name="Bai Y."/>
            <person name="Zhao B."/>
            <person name="Han Y."/>
            <person name="Li Y."/>
            <person name="Li X."/>
            <person name="Wang S."/>
            <person name="Shi Q."/>
            <person name="Liu S."/>
            <person name="Cho W.K."/>
            <person name="Kim J.Y."/>
            <person name="Xu Y."/>
            <person name="Heller-Uszynska K."/>
            <person name="Miao H."/>
            <person name="Cheng Z."/>
            <person name="Zhang S."/>
            <person name="Wu J."/>
            <person name="Yang Y."/>
            <person name="Kang H."/>
            <person name="Li M."/>
            <person name="Liang H."/>
            <person name="Ren X."/>
            <person name="Shi Z."/>
            <person name="Wen M."/>
            <person name="Jian M."/>
            <person name="Yang H."/>
            <person name="Zhang G."/>
            <person name="Yang Z."/>
            <person name="Chen R."/>
            <person name="Liu S."/>
            <person name="Li J."/>
            <person name="Ma L."/>
            <person name="Liu H."/>
            <person name="Zhou Y."/>
            <person name="Zhao J."/>
            <person name="Fang X."/>
            <person name="Li G."/>
            <person name="Fang L."/>
            <person name="Li Y."/>
            <person name="Liu D."/>
            <person name="Zheng H."/>
            <person name="Zhang Y."/>
            <person name="Qin N."/>
            <person name="Li Z."/>
            <person name="Yang G."/>
            <person name="Yang S."/>
            <person name="Bolund L."/>
            <person name="Kristiansen K."/>
            <person name="Zheng H."/>
            <person name="Li S."/>
            <person name="Zhang X."/>
            <person name="Yang H."/>
            <person name="Wang J."/>
            <person name="Sun R."/>
            <person name="Zhang B."/>
            <person name="Jiang S."/>
            <person name="Wang J."/>
            <person name="Du Y."/>
            <person name="Li S."/>
        </authorList>
    </citation>
    <scope>NUCLEOTIDE SEQUENCE [LARGE SCALE GENOMIC DNA]</scope>
    <source>
        <strain evidence="2">cv. 9930</strain>
        <tissue evidence="1">Leaf</tissue>
    </source>
</reference>
<keyword evidence="2" id="KW-1185">Reference proteome</keyword>
<feature type="non-terminal residue" evidence="1">
    <location>
        <position position="65"/>
    </location>
</feature>
<reference evidence="1 2" key="4">
    <citation type="journal article" date="2011" name="BMC Genomics">
        <title>RNA-Seq improves annotation of protein-coding genes in the cucumber genome.</title>
        <authorList>
            <person name="Li Z."/>
            <person name="Zhang Z."/>
            <person name="Yan P."/>
            <person name="Huang S."/>
            <person name="Fei Z."/>
            <person name="Lin K."/>
        </authorList>
    </citation>
    <scope>NUCLEOTIDE SEQUENCE [LARGE SCALE GENOMIC DNA]</scope>
    <source>
        <strain evidence="2">cv. 9930</strain>
        <tissue evidence="1">Leaf</tissue>
    </source>
</reference>